<evidence type="ECO:0000313" key="3">
    <source>
        <dbReference type="Proteomes" id="UP000226192"/>
    </source>
</evidence>
<evidence type="ECO:0000313" key="2">
    <source>
        <dbReference type="EMBL" id="PHH59298.1"/>
    </source>
</evidence>
<feature type="region of interest" description="Disordered" evidence="1">
    <location>
        <begin position="1"/>
        <end position="52"/>
    </location>
</feature>
<gene>
    <name evidence="2" type="ORF">CDD81_3409</name>
</gene>
<protein>
    <submittedName>
        <fullName evidence="2">Uncharacterized protein</fullName>
    </submittedName>
</protein>
<organism evidence="2 3">
    <name type="scientific">Ophiocordyceps australis</name>
    <dbReference type="NCBI Taxonomy" id="1399860"/>
    <lineage>
        <taxon>Eukaryota</taxon>
        <taxon>Fungi</taxon>
        <taxon>Dikarya</taxon>
        <taxon>Ascomycota</taxon>
        <taxon>Pezizomycotina</taxon>
        <taxon>Sordariomycetes</taxon>
        <taxon>Hypocreomycetidae</taxon>
        <taxon>Hypocreales</taxon>
        <taxon>Ophiocordycipitaceae</taxon>
        <taxon>Ophiocordyceps</taxon>
    </lineage>
</organism>
<dbReference type="OrthoDB" id="5376710at2759"/>
<keyword evidence="3" id="KW-1185">Reference proteome</keyword>
<evidence type="ECO:0000256" key="1">
    <source>
        <dbReference type="SAM" id="MobiDB-lite"/>
    </source>
</evidence>
<feature type="compositionally biased region" description="Low complexity" evidence="1">
    <location>
        <begin position="26"/>
        <end position="40"/>
    </location>
</feature>
<proteinExistence type="predicted"/>
<dbReference type="Proteomes" id="UP000226192">
    <property type="component" value="Unassembled WGS sequence"/>
</dbReference>
<reference evidence="2 3" key="1">
    <citation type="submission" date="2017-06" db="EMBL/GenBank/DDBJ databases">
        <title>Ant-infecting Ophiocordyceps genomes reveal a high diversity of potential behavioral manipulation genes and a possible major role for enterotoxins.</title>
        <authorList>
            <person name="De Bekker C."/>
            <person name="Evans H.C."/>
            <person name="Brachmann A."/>
            <person name="Hughes D.P."/>
        </authorList>
    </citation>
    <scope>NUCLEOTIDE SEQUENCE [LARGE SCALE GENOMIC DNA]</scope>
    <source>
        <strain evidence="2 3">Map64</strain>
    </source>
</reference>
<dbReference type="EMBL" id="NJET01000218">
    <property type="protein sequence ID" value="PHH59298.1"/>
    <property type="molecule type" value="Genomic_DNA"/>
</dbReference>
<sequence length="309" mass="32135">MMDRRNKTPSNKSGRRFFIRPSRTLSSSSGGSGSANNGAAIEGGGGGRGHPVFASEAEARQWAELAGHVQRLRGVNAGTGSVDGAYEEYKKIKGACANVYNQVLSFGGGGGGGGGGGADWVQAVREWQQAVEALGKALREGLVASIALCEGNGADEVLEAMVGDGRERSRVVNRMRNASLDSIRSKGAGHIDKFLLRLGFYGVVQREVRELAHLIQAAEAGYAPTRRVHEVMIWTGGDAVLEFANSGDEEVPVLRFCVQASMLAPTCAAGGGAPAERSAQASVAGAVAGAGRDVFALWVYGAARDDNAV</sequence>
<dbReference type="STRING" id="1399860.A0A2C5XE44"/>
<name>A0A2C5XE44_9HYPO</name>
<comment type="caution">
    <text evidence="2">The sequence shown here is derived from an EMBL/GenBank/DDBJ whole genome shotgun (WGS) entry which is preliminary data.</text>
</comment>
<dbReference type="AlphaFoldDB" id="A0A2C5XE44"/>
<accession>A0A2C5XE44</accession>